<evidence type="ECO:0000313" key="10">
    <source>
        <dbReference type="EMBL" id="MYM57100.1"/>
    </source>
</evidence>
<comment type="function">
    <text evidence="1">Resistance to tetracycline by an active tetracycline efflux. This is an energy-dependent process that decreases the accumulation of the antibiotic in whole cells. This protein functions as a metal-tetracycline/H(+) antiporter.</text>
</comment>
<dbReference type="GO" id="GO:0016020">
    <property type="term" value="C:membrane"/>
    <property type="evidence" value="ECO:0007669"/>
    <property type="project" value="UniProtKB-SubCell"/>
</dbReference>
<comment type="caution">
    <text evidence="10">The sequence shown here is derived from an EMBL/GenBank/DDBJ whole genome shotgun (WGS) entry which is preliminary data.</text>
</comment>
<keyword evidence="4" id="KW-0813">Transport</keyword>
<comment type="similarity">
    <text evidence="3">Belongs to the major facilitator superfamily. TCR/Tet family.</text>
</comment>
<feature type="transmembrane region" description="Helical" evidence="8">
    <location>
        <begin position="307"/>
        <end position="327"/>
    </location>
</feature>
<comment type="subcellular location">
    <subcellularLocation>
        <location evidence="2">Membrane</location>
        <topology evidence="2">Multi-pass membrane protein</topology>
    </subcellularLocation>
</comment>
<dbReference type="AlphaFoldDB" id="A0A6L8LR92"/>
<accession>A0A6L8LR92</accession>
<dbReference type="GO" id="GO:0022857">
    <property type="term" value="F:transmembrane transporter activity"/>
    <property type="evidence" value="ECO:0007669"/>
    <property type="project" value="InterPro"/>
</dbReference>
<evidence type="ECO:0000256" key="5">
    <source>
        <dbReference type="ARBA" id="ARBA00022692"/>
    </source>
</evidence>
<dbReference type="InterPro" id="IPR001958">
    <property type="entry name" value="Tet-R_TetA/multi-R_MdtG-like"/>
</dbReference>
<dbReference type="PANTHER" id="PTHR23504:SF15">
    <property type="entry name" value="MAJOR FACILITATOR SUPERFAMILY (MFS) PROFILE DOMAIN-CONTAINING PROTEIN"/>
    <property type="match status" value="1"/>
</dbReference>
<gene>
    <name evidence="10" type="ORF">GR167_17420</name>
</gene>
<dbReference type="InterPro" id="IPR020846">
    <property type="entry name" value="MFS_dom"/>
</dbReference>
<dbReference type="InterPro" id="IPR036259">
    <property type="entry name" value="MFS_trans_sf"/>
</dbReference>
<evidence type="ECO:0000259" key="9">
    <source>
        <dbReference type="PROSITE" id="PS50850"/>
    </source>
</evidence>
<feature type="transmembrane region" description="Helical" evidence="8">
    <location>
        <begin position="135"/>
        <end position="157"/>
    </location>
</feature>
<organism evidence="10 11">
    <name type="scientific">Thalassovita mangrovi</name>
    <dbReference type="NCBI Taxonomy" id="2692236"/>
    <lineage>
        <taxon>Bacteria</taxon>
        <taxon>Pseudomonadati</taxon>
        <taxon>Pseudomonadota</taxon>
        <taxon>Alphaproteobacteria</taxon>
        <taxon>Rhodobacterales</taxon>
        <taxon>Roseobacteraceae</taxon>
        <taxon>Thalassovita</taxon>
    </lineage>
</organism>
<dbReference type="InterPro" id="IPR005829">
    <property type="entry name" value="Sugar_transporter_CS"/>
</dbReference>
<dbReference type="InterPro" id="IPR011701">
    <property type="entry name" value="MFS"/>
</dbReference>
<feature type="transmembrane region" description="Helical" evidence="8">
    <location>
        <begin position="377"/>
        <end position="397"/>
    </location>
</feature>
<protein>
    <submittedName>
        <fullName evidence="10">MFS transporter</fullName>
    </submittedName>
</protein>
<dbReference type="Proteomes" id="UP000479043">
    <property type="component" value="Unassembled WGS sequence"/>
</dbReference>
<sequence>MTNRFAILFILMTVVIDAMGIGLIMPVMPGLIREVGGGGLADAAIWGGILSTSFAVMQFLFGPLLGRLSDAFGRRPVLLVSLVVMAADYLVMALAGTIWLLLAGRIVGGITAATHSTANAFMADISAPENKARNFGLIGAAFGAGFVLGPVLGGLLAEYGTRAPFYLAAALALGNAIFGALILPETVTDRTRRTFYWRGANPFSAFKGLAHLPAIRPLSLVFFFYQMANVVYPAIWAYFCTERFGWSPGMIGVSLALYGLFMAAAQGMLVAPAIRRFGETRTVLIGLSIECATLLILVFLSSGTVTLALIPVICLGAVGLPALQGILSRATPDDSQGELQGVLSSVTSVAMIAGPIVMTQIFAMFTRDGAALYLPGAPFLLAAVMMALALMIFARVARPEN</sequence>
<feature type="transmembrane region" description="Helical" evidence="8">
    <location>
        <begin position="339"/>
        <end position="365"/>
    </location>
</feature>
<dbReference type="EMBL" id="WWEN01000009">
    <property type="protein sequence ID" value="MYM57100.1"/>
    <property type="molecule type" value="Genomic_DNA"/>
</dbReference>
<evidence type="ECO:0000256" key="2">
    <source>
        <dbReference type="ARBA" id="ARBA00004141"/>
    </source>
</evidence>
<proteinExistence type="inferred from homology"/>
<dbReference type="PROSITE" id="PS50850">
    <property type="entry name" value="MFS"/>
    <property type="match status" value="1"/>
</dbReference>
<feature type="domain" description="Major facilitator superfamily (MFS) profile" evidence="9">
    <location>
        <begin position="6"/>
        <end position="401"/>
    </location>
</feature>
<dbReference type="PANTHER" id="PTHR23504">
    <property type="entry name" value="MAJOR FACILITATOR SUPERFAMILY DOMAIN-CONTAINING PROTEIN 10"/>
    <property type="match status" value="1"/>
</dbReference>
<reference evidence="10 11" key="1">
    <citation type="submission" date="2020-01" db="EMBL/GenBank/DDBJ databases">
        <authorList>
            <person name="Chen S."/>
        </authorList>
    </citation>
    <scope>NUCLEOTIDE SEQUENCE [LARGE SCALE GENOMIC DNA]</scope>
    <source>
        <strain evidence="10 11">GS-10</strain>
    </source>
</reference>
<dbReference type="PROSITE" id="PS00216">
    <property type="entry name" value="SUGAR_TRANSPORT_1"/>
    <property type="match status" value="1"/>
</dbReference>
<feature type="transmembrane region" description="Helical" evidence="8">
    <location>
        <begin position="106"/>
        <end position="123"/>
    </location>
</feature>
<keyword evidence="5 8" id="KW-0812">Transmembrane</keyword>
<evidence type="ECO:0000256" key="1">
    <source>
        <dbReference type="ARBA" id="ARBA00003279"/>
    </source>
</evidence>
<dbReference type="CDD" id="cd17388">
    <property type="entry name" value="MFS_TetA"/>
    <property type="match status" value="1"/>
</dbReference>
<name>A0A6L8LR92_9RHOB</name>
<feature type="transmembrane region" description="Helical" evidence="8">
    <location>
        <begin position="7"/>
        <end position="32"/>
    </location>
</feature>
<feature type="transmembrane region" description="Helical" evidence="8">
    <location>
        <begin position="77"/>
        <end position="100"/>
    </location>
</feature>
<evidence type="ECO:0000256" key="6">
    <source>
        <dbReference type="ARBA" id="ARBA00022989"/>
    </source>
</evidence>
<keyword evidence="7 8" id="KW-0472">Membrane</keyword>
<feature type="transmembrane region" description="Helical" evidence="8">
    <location>
        <begin position="218"/>
        <end position="239"/>
    </location>
</feature>
<dbReference type="SUPFAM" id="SSF103473">
    <property type="entry name" value="MFS general substrate transporter"/>
    <property type="match status" value="1"/>
</dbReference>
<dbReference type="Pfam" id="PF07690">
    <property type="entry name" value="MFS_1"/>
    <property type="match status" value="1"/>
</dbReference>
<feature type="transmembrane region" description="Helical" evidence="8">
    <location>
        <begin position="251"/>
        <end position="271"/>
    </location>
</feature>
<dbReference type="Gene3D" id="1.20.1250.20">
    <property type="entry name" value="MFS general substrate transporter like domains"/>
    <property type="match status" value="1"/>
</dbReference>
<feature type="transmembrane region" description="Helical" evidence="8">
    <location>
        <begin position="44"/>
        <end position="65"/>
    </location>
</feature>
<evidence type="ECO:0000256" key="3">
    <source>
        <dbReference type="ARBA" id="ARBA00007520"/>
    </source>
</evidence>
<feature type="transmembrane region" description="Helical" evidence="8">
    <location>
        <begin position="283"/>
        <end position="301"/>
    </location>
</feature>
<evidence type="ECO:0000256" key="4">
    <source>
        <dbReference type="ARBA" id="ARBA00022448"/>
    </source>
</evidence>
<evidence type="ECO:0000313" key="11">
    <source>
        <dbReference type="Proteomes" id="UP000479043"/>
    </source>
</evidence>
<evidence type="ECO:0000256" key="7">
    <source>
        <dbReference type="ARBA" id="ARBA00023136"/>
    </source>
</evidence>
<keyword evidence="6 8" id="KW-1133">Transmembrane helix</keyword>
<feature type="transmembrane region" description="Helical" evidence="8">
    <location>
        <begin position="163"/>
        <end position="183"/>
    </location>
</feature>
<keyword evidence="11" id="KW-1185">Reference proteome</keyword>
<dbReference type="PRINTS" id="PR01035">
    <property type="entry name" value="TCRTETA"/>
</dbReference>
<evidence type="ECO:0000256" key="8">
    <source>
        <dbReference type="SAM" id="Phobius"/>
    </source>
</evidence>